<dbReference type="PANTHER" id="PTHR21047">
    <property type="entry name" value="DTDP-6-DEOXY-D-GLUCOSE-3,5 EPIMERASE"/>
    <property type="match status" value="1"/>
</dbReference>
<dbReference type="InterPro" id="IPR011051">
    <property type="entry name" value="RmlC_Cupin_sf"/>
</dbReference>
<dbReference type="EMBL" id="FNSD01000001">
    <property type="protein sequence ID" value="SEB37076.1"/>
    <property type="molecule type" value="Genomic_DNA"/>
</dbReference>
<dbReference type="GO" id="GO:0008830">
    <property type="term" value="F:dTDP-4-dehydrorhamnose 3,5-epimerase activity"/>
    <property type="evidence" value="ECO:0007669"/>
    <property type="project" value="UniProtKB-EC"/>
</dbReference>
<evidence type="ECO:0000256" key="4">
    <source>
        <dbReference type="ARBA" id="ARBA00019595"/>
    </source>
</evidence>
<name>A0A1H4ITW7_9BACT</name>
<evidence type="ECO:0000256" key="7">
    <source>
        <dbReference type="ARBA" id="ARBA00033311"/>
    </source>
</evidence>
<dbReference type="Proteomes" id="UP000182409">
    <property type="component" value="Unassembled WGS sequence"/>
</dbReference>
<feature type="site" description="Participates in a stacking interaction with the thymidine ring of dTDP-4-oxo-6-deoxyglucose" evidence="9">
    <location>
        <position position="137"/>
    </location>
</feature>
<dbReference type="Gene3D" id="2.60.120.10">
    <property type="entry name" value="Jelly Rolls"/>
    <property type="match status" value="1"/>
</dbReference>
<dbReference type="CDD" id="cd00438">
    <property type="entry name" value="cupin_RmlC"/>
    <property type="match status" value="1"/>
</dbReference>
<dbReference type="SUPFAM" id="SSF51182">
    <property type="entry name" value="RmlC-like cupins"/>
    <property type="match status" value="1"/>
</dbReference>
<feature type="active site" description="Proton acceptor" evidence="8">
    <location>
        <position position="61"/>
    </location>
</feature>
<gene>
    <name evidence="10" type="ORF">SAMN05443244_0035</name>
</gene>
<comment type="function">
    <text evidence="2">Catalyzes the epimerization of the C3' and C5'positions of dTDP-6-deoxy-D-xylo-4-hexulose, forming dTDP-6-deoxy-L-lyxo-4-hexulose.</text>
</comment>
<protein>
    <recommendedName>
        <fullName evidence="4">dTDP-4-dehydrorhamnose 3,5-epimerase</fullName>
        <ecNumber evidence="3">5.1.3.13</ecNumber>
    </recommendedName>
    <alternativeName>
        <fullName evidence="6">Thymidine diphospho-4-keto-rhamnose 3,5-epimerase</fullName>
    </alternativeName>
    <alternativeName>
        <fullName evidence="5">dTDP-4-keto-6-deoxyglucose 3,5-epimerase</fullName>
    </alternativeName>
    <alternativeName>
        <fullName evidence="7">dTDP-6-deoxy-D-xylo-4-hexulose 3,5-epimerase</fullName>
    </alternativeName>
</protein>
<sequence length="182" mass="20140">MKLIESLIPDCFEMRFTPRPDERGSFVKTMQSSVFAGLGLEFSFPESFYSVSHKNVLRGMHFQLAPADGAKLVYCLTGAILDVAFDLRRGSPTFGQAASFTLRPELANGVYIPSGVAHGFYVLEGPATVVYQVSAEYNPLLDAGVRWDSLGFTWPGDDPIISSRDRNFPEFAHFPTPFRFGA</sequence>
<dbReference type="OrthoDB" id="9800680at2"/>
<proteinExistence type="predicted"/>
<dbReference type="GO" id="GO:0005829">
    <property type="term" value="C:cytosol"/>
    <property type="evidence" value="ECO:0007669"/>
    <property type="project" value="TreeGrafter"/>
</dbReference>
<dbReference type="GO" id="GO:0000271">
    <property type="term" value="P:polysaccharide biosynthetic process"/>
    <property type="evidence" value="ECO:0007669"/>
    <property type="project" value="TreeGrafter"/>
</dbReference>
<evidence type="ECO:0000256" key="9">
    <source>
        <dbReference type="PIRSR" id="PIRSR600888-3"/>
    </source>
</evidence>
<dbReference type="GO" id="GO:0019305">
    <property type="term" value="P:dTDP-rhamnose biosynthetic process"/>
    <property type="evidence" value="ECO:0007669"/>
    <property type="project" value="TreeGrafter"/>
</dbReference>
<evidence type="ECO:0000256" key="5">
    <source>
        <dbReference type="ARBA" id="ARBA00029758"/>
    </source>
</evidence>
<dbReference type="AlphaFoldDB" id="A0A1H4ITW7"/>
<reference evidence="10 11" key="1">
    <citation type="submission" date="2016-10" db="EMBL/GenBank/DDBJ databases">
        <authorList>
            <person name="de Groot N.N."/>
        </authorList>
    </citation>
    <scope>NUCLEOTIDE SEQUENCE [LARGE SCALE GENOMIC DNA]</scope>
    <source>
        <strain evidence="10 11">AB35.6</strain>
    </source>
</reference>
<evidence type="ECO:0000256" key="2">
    <source>
        <dbReference type="ARBA" id="ARBA00001997"/>
    </source>
</evidence>
<dbReference type="EC" id="5.1.3.13" evidence="3"/>
<evidence type="ECO:0000256" key="6">
    <source>
        <dbReference type="ARBA" id="ARBA00031424"/>
    </source>
</evidence>
<accession>A0A1H4ITW7</accession>
<feature type="active site" description="Proton donor" evidence="8">
    <location>
        <position position="131"/>
    </location>
</feature>
<evidence type="ECO:0000313" key="11">
    <source>
        <dbReference type="Proteomes" id="UP000182409"/>
    </source>
</evidence>
<dbReference type="PANTHER" id="PTHR21047:SF2">
    <property type="entry name" value="THYMIDINE DIPHOSPHO-4-KETO-RHAMNOSE 3,5-EPIMERASE"/>
    <property type="match status" value="1"/>
</dbReference>
<evidence type="ECO:0000313" key="10">
    <source>
        <dbReference type="EMBL" id="SEB37076.1"/>
    </source>
</evidence>
<dbReference type="InterPro" id="IPR000888">
    <property type="entry name" value="RmlC-like"/>
</dbReference>
<dbReference type="Pfam" id="PF00908">
    <property type="entry name" value="dTDP_sugar_isom"/>
    <property type="match status" value="1"/>
</dbReference>
<dbReference type="InterPro" id="IPR014710">
    <property type="entry name" value="RmlC-like_jellyroll"/>
</dbReference>
<comment type="catalytic activity">
    <reaction evidence="1">
        <text>dTDP-4-dehydro-6-deoxy-alpha-D-glucose = dTDP-4-dehydro-beta-L-rhamnose</text>
        <dbReference type="Rhea" id="RHEA:16969"/>
        <dbReference type="ChEBI" id="CHEBI:57649"/>
        <dbReference type="ChEBI" id="CHEBI:62830"/>
        <dbReference type="EC" id="5.1.3.13"/>
    </reaction>
</comment>
<evidence type="ECO:0000256" key="1">
    <source>
        <dbReference type="ARBA" id="ARBA00001298"/>
    </source>
</evidence>
<evidence type="ECO:0000256" key="8">
    <source>
        <dbReference type="PIRSR" id="PIRSR600888-1"/>
    </source>
</evidence>
<evidence type="ECO:0000256" key="3">
    <source>
        <dbReference type="ARBA" id="ARBA00012098"/>
    </source>
</evidence>
<organism evidence="10 11">
    <name type="scientific">Terriglobus roseus</name>
    <dbReference type="NCBI Taxonomy" id="392734"/>
    <lineage>
        <taxon>Bacteria</taxon>
        <taxon>Pseudomonadati</taxon>
        <taxon>Acidobacteriota</taxon>
        <taxon>Terriglobia</taxon>
        <taxon>Terriglobales</taxon>
        <taxon>Acidobacteriaceae</taxon>
        <taxon>Terriglobus</taxon>
    </lineage>
</organism>
<dbReference type="RefSeq" id="WP_074651797.1">
    <property type="nucleotide sequence ID" value="NZ_FNSD01000001.1"/>
</dbReference>